<dbReference type="GO" id="GO:0005886">
    <property type="term" value="C:plasma membrane"/>
    <property type="evidence" value="ECO:0007669"/>
    <property type="project" value="UniProtKB-SubCell"/>
</dbReference>
<protein>
    <recommendedName>
        <fullName evidence="10">Peptidase A1 domain-containing protein</fullName>
    </recommendedName>
</protein>
<feature type="chain" id="PRO_5005553405" description="Peptidase A1 domain-containing protein" evidence="9">
    <location>
        <begin position="19"/>
        <end position="461"/>
    </location>
</feature>
<keyword evidence="6" id="KW-0064">Aspartyl protease</keyword>
<dbReference type="PRINTS" id="PR00792">
    <property type="entry name" value="PEPSIN"/>
</dbReference>
<keyword evidence="12" id="KW-1185">Reference proteome</keyword>
<keyword evidence="7" id="KW-0378">Hydrolase</keyword>
<evidence type="ECO:0000313" key="12">
    <source>
        <dbReference type="Proteomes" id="UP000037505"/>
    </source>
</evidence>
<dbReference type="GeneID" id="26804276"/>
<dbReference type="OrthoDB" id="771136at2759"/>
<name>A0A0L1JBM5_ASPN3</name>
<dbReference type="SUPFAM" id="SSF50630">
    <property type="entry name" value="Acid proteases"/>
    <property type="match status" value="1"/>
</dbReference>
<dbReference type="CDD" id="cd05474">
    <property type="entry name" value="SAP_like"/>
    <property type="match status" value="1"/>
</dbReference>
<dbReference type="EMBL" id="JNOM01000044">
    <property type="protein sequence ID" value="KNG88828.1"/>
    <property type="molecule type" value="Genomic_DNA"/>
</dbReference>
<proteinExistence type="inferred from homology"/>
<organism evidence="11 12">
    <name type="scientific">Aspergillus nomiae NRRL (strain ATCC 15546 / NRRL 13137 / CBS 260.88 / M93)</name>
    <dbReference type="NCBI Taxonomy" id="1509407"/>
    <lineage>
        <taxon>Eukaryota</taxon>
        <taxon>Fungi</taxon>
        <taxon>Dikarya</taxon>
        <taxon>Ascomycota</taxon>
        <taxon>Pezizomycotina</taxon>
        <taxon>Eurotiomycetes</taxon>
        <taxon>Eurotiomycetidae</taxon>
        <taxon>Eurotiales</taxon>
        <taxon>Aspergillaceae</taxon>
        <taxon>Aspergillus</taxon>
        <taxon>Aspergillus subgen. Circumdati</taxon>
    </lineage>
</organism>
<dbReference type="STRING" id="1509407.A0A0L1JBM5"/>
<evidence type="ECO:0000256" key="4">
    <source>
        <dbReference type="ARBA" id="ARBA00022670"/>
    </source>
</evidence>
<evidence type="ECO:0000256" key="8">
    <source>
        <dbReference type="PIRSR" id="PIRSR601461-1"/>
    </source>
</evidence>
<dbReference type="InterPro" id="IPR001461">
    <property type="entry name" value="Aspartic_peptidase_A1"/>
</dbReference>
<evidence type="ECO:0000259" key="10">
    <source>
        <dbReference type="PROSITE" id="PS51767"/>
    </source>
</evidence>
<dbReference type="GO" id="GO:0006508">
    <property type="term" value="P:proteolysis"/>
    <property type="evidence" value="ECO:0007669"/>
    <property type="project" value="UniProtKB-KW"/>
</dbReference>
<dbReference type="InterPro" id="IPR033876">
    <property type="entry name" value="SAP-like"/>
</dbReference>
<keyword evidence="4" id="KW-0645">Protease</keyword>
<dbReference type="PROSITE" id="PS51767">
    <property type="entry name" value="PEPTIDASE_A1"/>
    <property type="match status" value="1"/>
</dbReference>
<keyword evidence="3" id="KW-0336">GPI-anchor</keyword>
<feature type="domain" description="Peptidase A1" evidence="10">
    <location>
        <begin position="57"/>
        <end position="385"/>
    </location>
</feature>
<dbReference type="InterPro" id="IPR033121">
    <property type="entry name" value="PEPTIDASE_A1"/>
</dbReference>
<evidence type="ECO:0000256" key="5">
    <source>
        <dbReference type="ARBA" id="ARBA00022729"/>
    </source>
</evidence>
<keyword evidence="3" id="KW-0325">Glycoprotein</keyword>
<comment type="caution">
    <text evidence="11">The sequence shown here is derived from an EMBL/GenBank/DDBJ whole genome shotgun (WGS) entry which is preliminary data.</text>
</comment>
<dbReference type="PANTHER" id="PTHR47966">
    <property type="entry name" value="BETA-SITE APP-CLEAVING ENZYME, ISOFORM A-RELATED"/>
    <property type="match status" value="1"/>
</dbReference>
<dbReference type="GO" id="GO:0004190">
    <property type="term" value="F:aspartic-type endopeptidase activity"/>
    <property type="evidence" value="ECO:0007669"/>
    <property type="project" value="UniProtKB-KW"/>
</dbReference>
<feature type="active site" evidence="8">
    <location>
        <position position="270"/>
    </location>
</feature>
<evidence type="ECO:0000256" key="2">
    <source>
        <dbReference type="ARBA" id="ARBA00007447"/>
    </source>
</evidence>
<keyword evidence="3" id="KW-0449">Lipoprotein</keyword>
<comment type="similarity">
    <text evidence="2">Belongs to the peptidase A1 family.</text>
</comment>
<dbReference type="Proteomes" id="UP000037505">
    <property type="component" value="Unassembled WGS sequence"/>
</dbReference>
<keyword evidence="5 9" id="KW-0732">Signal</keyword>
<dbReference type="Pfam" id="PF00026">
    <property type="entry name" value="Asp"/>
    <property type="match status" value="1"/>
</dbReference>
<dbReference type="GO" id="GO:0098552">
    <property type="term" value="C:side of membrane"/>
    <property type="evidence" value="ECO:0007669"/>
    <property type="project" value="UniProtKB-KW"/>
</dbReference>
<accession>A0A0L1JBM5</accession>
<dbReference type="PANTHER" id="PTHR47966:SF65">
    <property type="entry name" value="ASPARTIC-TYPE ENDOPEPTIDASE"/>
    <property type="match status" value="1"/>
</dbReference>
<evidence type="ECO:0000256" key="9">
    <source>
        <dbReference type="SAM" id="SignalP"/>
    </source>
</evidence>
<sequence length="461" mass="48801">MILLYKCLILQISLATWALGSPNVVKMDFSRGTRRQTASNNGSFGVQLGNYIPAGLYYVNASIGTPAQVVQLQLDTGSSDVWAFGVHSCDLRTSYCLGGAYNPNQSSTATVIAEGAFQISYVTQGSGVEGNWVKDDFSVGNITIKGLDLGVATRAQGENTGIMGIGFPSHESNSTLYPNFVDQMVAQGFTKSRSYSLWLDDLNMSTGSVLFGGYDSDKFHNELVALPMEPNATGVFTDFAVTWTSFSFTNASGTEISLSGQDFKEYTILDSGTTGVLIPDDIYQRIAQAAGVLDNGRVDCALRSANGTFNFGFGGPTGVAIAVPIYEFILPGIFPNGTRMTDSRGIDVCWFGMEAQKDRPLLLGDTMLRSAYVVYNLDDKWIAMAPTNFNSTTSNITEIKPSSSLPSGWTSAPNITVSQTATGSISTGASTPVSVSGTLSSGVTTVATASLTGATGFTTAM</sequence>
<reference evidence="11 12" key="1">
    <citation type="submission" date="2014-06" db="EMBL/GenBank/DDBJ databases">
        <title>The Genome of the Aflatoxigenic Filamentous Fungus Aspergillus nomius.</title>
        <authorList>
            <person name="Moore M.G."/>
            <person name="Shannon B.M."/>
            <person name="Brian M.M."/>
        </authorList>
    </citation>
    <scope>NUCLEOTIDE SEQUENCE [LARGE SCALE GENOMIC DNA]</scope>
    <source>
        <strain evidence="11 12">NRRL 13137</strain>
    </source>
</reference>
<gene>
    <name evidence="11" type="ORF">ANOM_002472</name>
</gene>
<evidence type="ECO:0000313" key="11">
    <source>
        <dbReference type="EMBL" id="KNG88828.1"/>
    </source>
</evidence>
<evidence type="ECO:0000256" key="6">
    <source>
        <dbReference type="ARBA" id="ARBA00022750"/>
    </source>
</evidence>
<feature type="signal peptide" evidence="9">
    <location>
        <begin position="1"/>
        <end position="18"/>
    </location>
</feature>
<evidence type="ECO:0000256" key="7">
    <source>
        <dbReference type="ARBA" id="ARBA00022801"/>
    </source>
</evidence>
<dbReference type="RefSeq" id="XP_015409751.1">
    <property type="nucleotide sequence ID" value="XM_015547729.1"/>
</dbReference>
<dbReference type="AlphaFoldDB" id="A0A0L1JBM5"/>
<dbReference type="Gene3D" id="2.40.70.10">
    <property type="entry name" value="Acid Proteases"/>
    <property type="match status" value="2"/>
</dbReference>
<comment type="subcellular location">
    <subcellularLocation>
        <location evidence="1">Cell membrane</location>
        <topology evidence="1">Lipid-anchor</topology>
        <topology evidence="1">GPI-anchor</topology>
    </subcellularLocation>
</comment>
<dbReference type="InterPro" id="IPR021109">
    <property type="entry name" value="Peptidase_aspartic_dom_sf"/>
</dbReference>
<evidence type="ECO:0000256" key="3">
    <source>
        <dbReference type="ARBA" id="ARBA00022622"/>
    </source>
</evidence>
<feature type="active site" evidence="8">
    <location>
        <position position="75"/>
    </location>
</feature>
<evidence type="ECO:0000256" key="1">
    <source>
        <dbReference type="ARBA" id="ARBA00004609"/>
    </source>
</evidence>
<keyword evidence="3" id="KW-0472">Membrane</keyword>